<dbReference type="InterPro" id="IPR012334">
    <property type="entry name" value="Pectin_lyas_fold"/>
</dbReference>
<dbReference type="GO" id="GO:0046872">
    <property type="term" value="F:metal ion binding"/>
    <property type="evidence" value="ECO:0007669"/>
    <property type="project" value="UniProtKB-KW"/>
</dbReference>
<dbReference type="PANTHER" id="PTHR42970">
    <property type="entry name" value="PECTATE LYASE C-RELATED"/>
    <property type="match status" value="1"/>
</dbReference>
<dbReference type="InterPro" id="IPR052063">
    <property type="entry name" value="Polysaccharide_Lyase_1"/>
</dbReference>
<reference evidence="4" key="1">
    <citation type="submission" date="2012-06" db="EMBL/GenBank/DDBJ databases">
        <title>The complete genome of Belliella baltica DSM 15883.</title>
        <authorList>
            <person name="Lucas S."/>
            <person name="Copeland A."/>
            <person name="Lapidus A."/>
            <person name="Goodwin L."/>
            <person name="Pitluck S."/>
            <person name="Peters L."/>
            <person name="Mikhailova N."/>
            <person name="Davenport K."/>
            <person name="Kyrpides N."/>
            <person name="Mavromatis K."/>
            <person name="Pagani I."/>
            <person name="Ivanova N."/>
            <person name="Ovchinnikova G."/>
            <person name="Zeytun A."/>
            <person name="Detter J.C."/>
            <person name="Han C."/>
            <person name="Land M."/>
            <person name="Hauser L."/>
            <person name="Markowitz V."/>
            <person name="Cheng J.-F."/>
            <person name="Hugenholtz P."/>
            <person name="Woyke T."/>
            <person name="Wu D."/>
            <person name="Tindall B."/>
            <person name="Pomrenke H."/>
            <person name="Brambilla E."/>
            <person name="Klenk H.-P."/>
            <person name="Eisen J.A."/>
        </authorList>
    </citation>
    <scope>NUCLEOTIDE SEQUENCE [LARGE SCALE GENOMIC DNA]</scope>
    <source>
        <strain evidence="4">DSM 15883 / CIP 108006 / LMG 21964 / BA134</strain>
    </source>
</reference>
<proteinExistence type="predicted"/>
<dbReference type="SUPFAM" id="SSF51126">
    <property type="entry name" value="Pectin lyase-like"/>
    <property type="match status" value="1"/>
</dbReference>
<evidence type="ECO:0000256" key="1">
    <source>
        <dbReference type="ARBA" id="ARBA00022723"/>
    </source>
</evidence>
<evidence type="ECO:0000313" key="4">
    <source>
        <dbReference type="Proteomes" id="UP000006050"/>
    </source>
</evidence>
<dbReference type="OrthoDB" id="9803616at2"/>
<dbReference type="KEGG" id="bbd:Belba_2499"/>
<evidence type="ECO:0000313" key="3">
    <source>
        <dbReference type="EMBL" id="AFL85053.1"/>
    </source>
</evidence>
<dbReference type="PATRIC" id="fig|866536.3.peg.2579"/>
<dbReference type="Gene3D" id="2.160.20.10">
    <property type="entry name" value="Single-stranded right-handed beta-helix, Pectin lyase-like"/>
    <property type="match status" value="1"/>
</dbReference>
<keyword evidence="4" id="KW-1185">Reference proteome</keyword>
<dbReference type="eggNOG" id="COG3866">
    <property type="taxonomic scope" value="Bacteria"/>
</dbReference>
<dbReference type="PANTHER" id="PTHR42970:SF1">
    <property type="entry name" value="PECTATE LYASE C-RELATED"/>
    <property type="match status" value="1"/>
</dbReference>
<protein>
    <submittedName>
        <fullName evidence="3">Pectate lyase</fullName>
    </submittedName>
</protein>
<dbReference type="PROSITE" id="PS51257">
    <property type="entry name" value="PROKAR_LIPOPROTEIN"/>
    <property type="match status" value="1"/>
</dbReference>
<keyword evidence="2" id="KW-0325">Glycoprotein</keyword>
<dbReference type="HOGENOM" id="CLU_016764_2_0_10"/>
<dbReference type="GO" id="GO:0016829">
    <property type="term" value="F:lyase activity"/>
    <property type="evidence" value="ECO:0007669"/>
    <property type="project" value="UniProtKB-KW"/>
</dbReference>
<organism evidence="3 4">
    <name type="scientific">Belliella baltica (strain DSM 15883 / CIP 108006 / LMG 21964 / BA134)</name>
    <dbReference type="NCBI Taxonomy" id="866536"/>
    <lineage>
        <taxon>Bacteria</taxon>
        <taxon>Pseudomonadati</taxon>
        <taxon>Bacteroidota</taxon>
        <taxon>Cytophagia</taxon>
        <taxon>Cytophagales</taxon>
        <taxon>Cyclobacteriaceae</taxon>
        <taxon>Belliella</taxon>
    </lineage>
</organism>
<keyword evidence="3" id="KW-0456">Lyase</keyword>
<gene>
    <name evidence="3" type="ordered locus">Belba_2499</name>
</gene>
<name>I3Z735_BELBD</name>
<accession>I3Z735</accession>
<keyword evidence="1" id="KW-0479">Metal-binding</keyword>
<dbReference type="RefSeq" id="WP_014773011.1">
    <property type="nucleotide sequence ID" value="NC_018010.1"/>
</dbReference>
<evidence type="ECO:0000256" key="2">
    <source>
        <dbReference type="ARBA" id="ARBA00023180"/>
    </source>
</evidence>
<dbReference type="InterPro" id="IPR011050">
    <property type="entry name" value="Pectin_lyase_fold/virulence"/>
</dbReference>
<dbReference type="EMBL" id="CP003281">
    <property type="protein sequence ID" value="AFL85053.1"/>
    <property type="molecule type" value="Genomic_DNA"/>
</dbReference>
<dbReference type="AlphaFoldDB" id="I3Z735"/>
<sequence length="489" mass="53700">MKSLNLFPFLITLALFIFSCSEKEELDPIVEEETPDLFNPIEEEAFAFPGAEGFGKFTTGGRGGNVIKVTNLNDSGPGSLRQAIITPGARIVVFEVSGYIELGSNLVIGIGNITIAGQTAPGDGITLKNHSLIVNADNVIIRYLRFRMGDEGAAEADAIEGRYKKNIILDHCSMSWSTDETASFYGNENFTMQWCILSESLTFSVHEKGKHGYGGIWGGKNASFHHNLLAHHDNRNPRFDHPGVYNSNNRAEDLRGVVDFRNNVIYNWGTDAAYGGEAGTFNLVNNYFKPGPATQNKNIFLNAYKQSSNSAPIYGYGKFYVAGNTLEGREDITAENWLGVLAKQGTVSDKNNMKLNTPLEFGELAFNHSAEEAYNKILNYGGASFKRDQVDLRVLADVKDASFSAAGSRGSTNGLIDSQEDVGAWPMLNSLPAPLDSDNDGMPDDWEKASGLNPNMNDAKERNLSTAYDNIEVYINSLVKEITEKQYEK</sequence>
<dbReference type="STRING" id="866536.Belba_2499"/>
<dbReference type="Proteomes" id="UP000006050">
    <property type="component" value="Chromosome"/>
</dbReference>